<evidence type="ECO:0000313" key="1">
    <source>
        <dbReference type="EMBL" id="KKN19543.1"/>
    </source>
</evidence>
<gene>
    <name evidence="1" type="ORF">LCGC14_0944780</name>
</gene>
<accession>A0A0F9RQE9</accession>
<proteinExistence type="predicted"/>
<comment type="caution">
    <text evidence="1">The sequence shown here is derived from an EMBL/GenBank/DDBJ whole genome shotgun (WGS) entry which is preliminary data.</text>
</comment>
<sequence length="128" mass="14877">MYAGANWIKRSLKKEMSPLGEAVANLLGRVFRGIYHLNSSALNRVNWDDGYFIKFIFDRDLATVDFNSLTALIVYAHDEKIRVSIEGCGPRYMRMLFHQRESREGDNSERCPTIENHIEEIRSRDNAH</sequence>
<dbReference type="EMBL" id="LAZR01003325">
    <property type="protein sequence ID" value="KKN19543.1"/>
    <property type="molecule type" value="Genomic_DNA"/>
</dbReference>
<protein>
    <submittedName>
        <fullName evidence="1">Uncharacterized protein</fullName>
    </submittedName>
</protein>
<organism evidence="1">
    <name type="scientific">marine sediment metagenome</name>
    <dbReference type="NCBI Taxonomy" id="412755"/>
    <lineage>
        <taxon>unclassified sequences</taxon>
        <taxon>metagenomes</taxon>
        <taxon>ecological metagenomes</taxon>
    </lineage>
</organism>
<reference evidence="1" key="1">
    <citation type="journal article" date="2015" name="Nature">
        <title>Complex archaea that bridge the gap between prokaryotes and eukaryotes.</title>
        <authorList>
            <person name="Spang A."/>
            <person name="Saw J.H."/>
            <person name="Jorgensen S.L."/>
            <person name="Zaremba-Niedzwiedzka K."/>
            <person name="Martijn J."/>
            <person name="Lind A.E."/>
            <person name="van Eijk R."/>
            <person name="Schleper C."/>
            <person name="Guy L."/>
            <person name="Ettema T.J."/>
        </authorList>
    </citation>
    <scope>NUCLEOTIDE SEQUENCE</scope>
</reference>
<name>A0A0F9RQE9_9ZZZZ</name>
<dbReference type="AlphaFoldDB" id="A0A0F9RQE9"/>